<evidence type="ECO:0000313" key="4">
    <source>
        <dbReference type="Proteomes" id="UP000270673"/>
    </source>
</evidence>
<dbReference type="RefSeq" id="WP_106625178.1">
    <property type="nucleotide sequence ID" value="NZ_CP032819.1"/>
</dbReference>
<dbReference type="KEGG" id="buy:D8S85_19135"/>
<dbReference type="Gene3D" id="1.10.530.10">
    <property type="match status" value="1"/>
</dbReference>
<name>A0A3Q9IXB9_9BACT</name>
<dbReference type="GO" id="GO:0008933">
    <property type="term" value="F:peptidoglycan lytic transglycosylase activity"/>
    <property type="evidence" value="ECO:0007669"/>
    <property type="project" value="InterPro"/>
</dbReference>
<protein>
    <submittedName>
        <fullName evidence="3">Lytic transglycosylase domain-containing protein</fullName>
    </submittedName>
</protein>
<dbReference type="Proteomes" id="UP000270673">
    <property type="component" value="Chromosome"/>
</dbReference>
<gene>
    <name evidence="3" type="ORF">D8S85_19135</name>
</gene>
<evidence type="ECO:0000259" key="2">
    <source>
        <dbReference type="Pfam" id="PF01464"/>
    </source>
</evidence>
<sequence length="308" mass="35596">MKRNILLTFLTILVLLNSAAIGYYIYHDQKEHKKNEEPPFLLMKSSDVDLPTTFSLAGEPVPLERIDVTEAFKKELIVNTYLHSHTIQILKNAPRYFHIIEPILKAEGVPNDFKYLAVIESSLNPLAVSYAGAVGIWQLMSATAKELGLEVTNDVDERYHVEKATRAACTYLKKAYQKFGSWTLAAASYNGGMNMLTKQMNRQKEKNFYDLLLNEETGRYVYRMLALKQIMEEPHLYDFYVDHLYPVEPTTQVKVTKNIKDLADFAQEHGISYKTLKRFNPWLRQTSLKVGKHKTYYIAIPENKQVYK</sequence>
<dbReference type="InterPro" id="IPR008258">
    <property type="entry name" value="Transglycosylase_SLT_dom_1"/>
</dbReference>
<dbReference type="GO" id="GO:0016020">
    <property type="term" value="C:membrane"/>
    <property type="evidence" value="ECO:0007669"/>
    <property type="project" value="InterPro"/>
</dbReference>
<evidence type="ECO:0000256" key="1">
    <source>
        <dbReference type="ARBA" id="ARBA00007734"/>
    </source>
</evidence>
<proteinExistence type="inferred from homology"/>
<feature type="domain" description="Transglycosylase SLT" evidence="2">
    <location>
        <begin position="101"/>
        <end position="209"/>
    </location>
</feature>
<dbReference type="EMBL" id="CP032819">
    <property type="protein sequence ID" value="AZS32129.1"/>
    <property type="molecule type" value="Genomic_DNA"/>
</dbReference>
<dbReference type="CDD" id="cd16894">
    <property type="entry name" value="MltD-like"/>
    <property type="match status" value="1"/>
</dbReference>
<dbReference type="InterPro" id="IPR000189">
    <property type="entry name" value="Transglyc_AS"/>
</dbReference>
<dbReference type="PANTHER" id="PTHR37423:SF2">
    <property type="entry name" value="MEMBRANE-BOUND LYTIC MUREIN TRANSGLYCOSYLASE C"/>
    <property type="match status" value="1"/>
</dbReference>
<evidence type="ECO:0000313" key="3">
    <source>
        <dbReference type="EMBL" id="AZS32129.1"/>
    </source>
</evidence>
<dbReference type="PROSITE" id="PS00922">
    <property type="entry name" value="TRANSGLYCOSYLASE"/>
    <property type="match status" value="1"/>
</dbReference>
<accession>A0A3Q9IXB9</accession>
<keyword evidence="4" id="KW-1185">Reference proteome</keyword>
<comment type="similarity">
    <text evidence="1">Belongs to the transglycosylase Slt family.</text>
</comment>
<dbReference type="GO" id="GO:0000270">
    <property type="term" value="P:peptidoglycan metabolic process"/>
    <property type="evidence" value="ECO:0007669"/>
    <property type="project" value="InterPro"/>
</dbReference>
<dbReference type="Pfam" id="PF01464">
    <property type="entry name" value="SLT"/>
    <property type="match status" value="1"/>
</dbReference>
<dbReference type="AlphaFoldDB" id="A0A3Q9IXB9"/>
<organism evidence="3 4">
    <name type="scientific">Butyricimonas faecalis</name>
    <dbReference type="NCBI Taxonomy" id="2093856"/>
    <lineage>
        <taxon>Bacteria</taxon>
        <taxon>Pseudomonadati</taxon>
        <taxon>Bacteroidota</taxon>
        <taxon>Bacteroidia</taxon>
        <taxon>Bacteroidales</taxon>
        <taxon>Odoribacteraceae</taxon>
        <taxon>Butyricimonas</taxon>
    </lineage>
</organism>
<dbReference type="InterPro" id="IPR023346">
    <property type="entry name" value="Lysozyme-like_dom_sf"/>
</dbReference>
<dbReference type="OrthoDB" id="9815002at2"/>
<dbReference type="SUPFAM" id="SSF53955">
    <property type="entry name" value="Lysozyme-like"/>
    <property type="match status" value="1"/>
</dbReference>
<dbReference type="PANTHER" id="PTHR37423">
    <property type="entry name" value="SOLUBLE LYTIC MUREIN TRANSGLYCOSYLASE-RELATED"/>
    <property type="match status" value="1"/>
</dbReference>
<reference evidence="3 4" key="1">
    <citation type="submission" date="2018-10" db="EMBL/GenBank/DDBJ databases">
        <title>Butyricimonas faecalis sp. nov., isolated from human faeces and emended description of the genus Butyricimonas.</title>
        <authorList>
            <person name="Le Roy T."/>
            <person name="Van der Smissen P."/>
            <person name="Paquot A."/>
            <person name="Delzenne N."/>
            <person name="Muccioli G."/>
            <person name="Collet J.-F."/>
            <person name="Cani P.D."/>
        </authorList>
    </citation>
    <scope>NUCLEOTIDE SEQUENCE [LARGE SCALE GENOMIC DNA]</scope>
    <source>
        <strain evidence="3 4">H184</strain>
    </source>
</reference>